<evidence type="ECO:0000256" key="3">
    <source>
        <dbReference type="ARBA" id="ARBA00022490"/>
    </source>
</evidence>
<feature type="short sequence motif" description="'HIGH' region" evidence="10">
    <location>
        <begin position="120"/>
        <end position="130"/>
    </location>
</feature>
<dbReference type="GO" id="GO:0004814">
    <property type="term" value="F:arginine-tRNA ligase activity"/>
    <property type="evidence" value="ECO:0007669"/>
    <property type="project" value="UniProtKB-UniRule"/>
</dbReference>
<feature type="domain" description="Arginyl tRNA synthetase N-terminal" evidence="13">
    <location>
        <begin position="5"/>
        <end position="84"/>
    </location>
</feature>
<dbReference type="InterPro" id="IPR001278">
    <property type="entry name" value="Arg-tRNA-ligase"/>
</dbReference>
<reference evidence="14 15" key="1">
    <citation type="submission" date="2017-10" db="EMBL/GenBank/DDBJ databases">
        <title>Sequencing the genomes of 1000 actinobacteria strains.</title>
        <authorList>
            <person name="Klenk H.-P."/>
        </authorList>
    </citation>
    <scope>NUCLEOTIDE SEQUENCE [LARGE SCALE GENOMIC DNA]</scope>
    <source>
        <strain evidence="14 15">DSM 15597</strain>
    </source>
</reference>
<keyword evidence="7 10" id="KW-0648">Protein biosynthesis</keyword>
<dbReference type="PRINTS" id="PR01038">
    <property type="entry name" value="TRNASYNTHARG"/>
</dbReference>
<evidence type="ECO:0000256" key="10">
    <source>
        <dbReference type="HAMAP-Rule" id="MF_00123"/>
    </source>
</evidence>
<dbReference type="FunFam" id="1.10.730.10:FF:000008">
    <property type="entry name" value="Arginine--tRNA ligase"/>
    <property type="match status" value="1"/>
</dbReference>
<proteinExistence type="inferred from homology"/>
<accession>A0A2A9CW23</accession>
<dbReference type="InterPro" id="IPR005148">
    <property type="entry name" value="Arg-tRNA-synth_N"/>
</dbReference>
<dbReference type="InterPro" id="IPR009080">
    <property type="entry name" value="tRNAsynth_Ia_anticodon-bd"/>
</dbReference>
<dbReference type="GO" id="GO:0006420">
    <property type="term" value="P:arginyl-tRNA aminoacylation"/>
    <property type="evidence" value="ECO:0007669"/>
    <property type="project" value="UniProtKB-UniRule"/>
</dbReference>
<dbReference type="SUPFAM" id="SSF47323">
    <property type="entry name" value="Anticodon-binding domain of a subclass of class I aminoacyl-tRNA synthetases"/>
    <property type="match status" value="1"/>
</dbReference>
<dbReference type="InterPro" id="IPR001412">
    <property type="entry name" value="aa-tRNA-synth_I_CS"/>
</dbReference>
<dbReference type="AlphaFoldDB" id="A0A2A9CW23"/>
<dbReference type="NCBIfam" id="TIGR00456">
    <property type="entry name" value="argS"/>
    <property type="match status" value="1"/>
</dbReference>
<dbReference type="InterPro" id="IPR014729">
    <property type="entry name" value="Rossmann-like_a/b/a_fold"/>
</dbReference>
<comment type="catalytic activity">
    <reaction evidence="9 10">
        <text>tRNA(Arg) + L-arginine + ATP = L-arginyl-tRNA(Arg) + AMP + diphosphate</text>
        <dbReference type="Rhea" id="RHEA:20301"/>
        <dbReference type="Rhea" id="RHEA-COMP:9658"/>
        <dbReference type="Rhea" id="RHEA-COMP:9673"/>
        <dbReference type="ChEBI" id="CHEBI:30616"/>
        <dbReference type="ChEBI" id="CHEBI:32682"/>
        <dbReference type="ChEBI" id="CHEBI:33019"/>
        <dbReference type="ChEBI" id="CHEBI:78442"/>
        <dbReference type="ChEBI" id="CHEBI:78513"/>
        <dbReference type="ChEBI" id="CHEBI:456215"/>
        <dbReference type="EC" id="6.1.1.19"/>
    </reaction>
</comment>
<dbReference type="InterPro" id="IPR036695">
    <property type="entry name" value="Arg-tRNA-synth_N_sf"/>
</dbReference>
<keyword evidence="3 10" id="KW-0963">Cytoplasm</keyword>
<dbReference type="GO" id="GO:0005524">
    <property type="term" value="F:ATP binding"/>
    <property type="evidence" value="ECO:0007669"/>
    <property type="project" value="UniProtKB-UniRule"/>
</dbReference>
<sequence>MAPMLSLPSLLSERVAAVAGVDPELRPATRPQFGHYQTNVALRLANEQGRPPREVAAELVAKIDLADLCEPLEVAGPGFINLRIRADVLASVATAVLTEPGAGISPAEHPQRVVVDYSSPNVAKQMHVGHLRSTIIGDCFTRVLRAQGHTVIPQNHIGDWGRQFGMLVEQILDEGLDASSLDLPGAEALYQRANTHLKESEEFADRARERVVKLQAGDAETRRIWRQLIEVSLAGFNATYRRMNILLTDADLAGESIYNADLPVVAADLEERGIARIDDGALAVFVEGAQAPAIIRNAAGGYGYTCTDLAAIRHRVGTLGVNRLIYVVGSPQEYHFQQVFAVARLAGYLPDDVSAEFVGFGQVLGADGKKFSTREGTAVTLNSLLDAAEEQAAPPIALAAIKYADLSSGLQKDYTFDAERMVATTGDTGPYLQYAHARANQILRKAEAEGYGFENVTVLDEPAEHQVALLLSRFGEVVAQVGETLQPHRLCGYLYELAGALSVFYEQCPVLKSEGAVRSSRLALCAATKKVLATGLDLLGIEAPDRM</sequence>
<evidence type="ECO:0000256" key="1">
    <source>
        <dbReference type="ARBA" id="ARBA00004496"/>
    </source>
</evidence>
<dbReference type="SUPFAM" id="SSF52374">
    <property type="entry name" value="Nucleotidylyl transferase"/>
    <property type="match status" value="1"/>
</dbReference>
<dbReference type="Pfam" id="PF05746">
    <property type="entry name" value="DALR_1"/>
    <property type="match status" value="1"/>
</dbReference>
<dbReference type="InterPro" id="IPR035684">
    <property type="entry name" value="ArgRS_core"/>
</dbReference>
<dbReference type="Gene3D" id="3.30.1360.70">
    <property type="entry name" value="Arginyl tRNA synthetase N-terminal domain"/>
    <property type="match status" value="1"/>
</dbReference>
<dbReference type="EMBL" id="PDJC01000001">
    <property type="protein sequence ID" value="PFG17830.1"/>
    <property type="molecule type" value="Genomic_DNA"/>
</dbReference>
<evidence type="ECO:0000259" key="13">
    <source>
        <dbReference type="SMART" id="SM01016"/>
    </source>
</evidence>
<keyword evidence="8 10" id="KW-0030">Aminoacyl-tRNA synthetase</keyword>
<feature type="domain" description="DALR anticodon binding" evidence="12">
    <location>
        <begin position="432"/>
        <end position="547"/>
    </location>
</feature>
<protein>
    <recommendedName>
        <fullName evidence="10">Arginine--tRNA ligase</fullName>
        <ecNumber evidence="10">6.1.1.19</ecNumber>
    </recommendedName>
    <alternativeName>
        <fullName evidence="10">Arginyl-tRNA synthetase</fullName>
        <shortName evidence="10">ArgRS</shortName>
    </alternativeName>
</protein>
<comment type="subcellular location">
    <subcellularLocation>
        <location evidence="1 10">Cytoplasm</location>
    </subcellularLocation>
</comment>
<gene>
    <name evidence="10" type="primary">argS</name>
    <name evidence="14" type="ORF">ATK74_2407</name>
</gene>
<dbReference type="Gene3D" id="3.40.50.620">
    <property type="entry name" value="HUPs"/>
    <property type="match status" value="1"/>
</dbReference>
<dbReference type="PROSITE" id="PS00178">
    <property type="entry name" value="AA_TRNA_LIGASE_I"/>
    <property type="match status" value="1"/>
</dbReference>
<dbReference type="InterPro" id="IPR008909">
    <property type="entry name" value="DALR_anticod-bd"/>
</dbReference>
<dbReference type="Pfam" id="PF00750">
    <property type="entry name" value="tRNA-synt_1d"/>
    <property type="match status" value="1"/>
</dbReference>
<organism evidence="14 15">
    <name type="scientific">Propionicimonas paludicola</name>
    <dbReference type="NCBI Taxonomy" id="185243"/>
    <lineage>
        <taxon>Bacteria</taxon>
        <taxon>Bacillati</taxon>
        <taxon>Actinomycetota</taxon>
        <taxon>Actinomycetes</taxon>
        <taxon>Propionibacteriales</taxon>
        <taxon>Nocardioidaceae</taxon>
        <taxon>Propionicimonas</taxon>
    </lineage>
</organism>
<dbReference type="SMART" id="SM00836">
    <property type="entry name" value="DALR_1"/>
    <property type="match status" value="1"/>
</dbReference>
<dbReference type="Proteomes" id="UP000226079">
    <property type="component" value="Unassembled WGS sequence"/>
</dbReference>
<dbReference type="HAMAP" id="MF_00123">
    <property type="entry name" value="Arg_tRNA_synth"/>
    <property type="match status" value="1"/>
</dbReference>
<dbReference type="PANTHER" id="PTHR11956:SF5">
    <property type="entry name" value="ARGININE--TRNA LIGASE, CYTOPLASMIC"/>
    <property type="match status" value="1"/>
</dbReference>
<evidence type="ECO:0000256" key="5">
    <source>
        <dbReference type="ARBA" id="ARBA00022741"/>
    </source>
</evidence>
<keyword evidence="4 10" id="KW-0436">Ligase</keyword>
<evidence type="ECO:0000256" key="9">
    <source>
        <dbReference type="ARBA" id="ARBA00049339"/>
    </source>
</evidence>
<evidence type="ECO:0000256" key="8">
    <source>
        <dbReference type="ARBA" id="ARBA00023146"/>
    </source>
</evidence>
<evidence type="ECO:0000256" key="4">
    <source>
        <dbReference type="ARBA" id="ARBA00022598"/>
    </source>
</evidence>
<evidence type="ECO:0000259" key="12">
    <source>
        <dbReference type="SMART" id="SM00836"/>
    </source>
</evidence>
<dbReference type="Pfam" id="PF03485">
    <property type="entry name" value="Arg_tRNA_synt_N"/>
    <property type="match status" value="1"/>
</dbReference>
<evidence type="ECO:0000256" key="2">
    <source>
        <dbReference type="ARBA" id="ARBA00005594"/>
    </source>
</evidence>
<comment type="caution">
    <text evidence="14">The sequence shown here is derived from an EMBL/GenBank/DDBJ whole genome shotgun (WGS) entry which is preliminary data.</text>
</comment>
<evidence type="ECO:0000256" key="7">
    <source>
        <dbReference type="ARBA" id="ARBA00022917"/>
    </source>
</evidence>
<evidence type="ECO:0000313" key="15">
    <source>
        <dbReference type="Proteomes" id="UP000226079"/>
    </source>
</evidence>
<evidence type="ECO:0000256" key="6">
    <source>
        <dbReference type="ARBA" id="ARBA00022840"/>
    </source>
</evidence>
<dbReference type="GO" id="GO:0005737">
    <property type="term" value="C:cytoplasm"/>
    <property type="evidence" value="ECO:0007669"/>
    <property type="project" value="UniProtKB-SubCell"/>
</dbReference>
<dbReference type="CDD" id="cd00671">
    <property type="entry name" value="ArgRS_core"/>
    <property type="match status" value="1"/>
</dbReference>
<keyword evidence="15" id="KW-1185">Reference proteome</keyword>
<dbReference type="SUPFAM" id="SSF55190">
    <property type="entry name" value="Arginyl-tRNA synthetase (ArgRS), N-terminal 'additional' domain"/>
    <property type="match status" value="1"/>
</dbReference>
<keyword evidence="6 10" id="KW-0067">ATP-binding</keyword>
<dbReference type="Gene3D" id="1.10.730.10">
    <property type="entry name" value="Isoleucyl-tRNA Synthetase, Domain 1"/>
    <property type="match status" value="1"/>
</dbReference>
<dbReference type="CDD" id="cd07956">
    <property type="entry name" value="Anticodon_Ia_Arg"/>
    <property type="match status" value="1"/>
</dbReference>
<evidence type="ECO:0000256" key="11">
    <source>
        <dbReference type="RuleBase" id="RU363038"/>
    </source>
</evidence>
<dbReference type="EC" id="6.1.1.19" evidence="10"/>
<keyword evidence="5 10" id="KW-0547">Nucleotide-binding</keyword>
<dbReference type="PANTHER" id="PTHR11956">
    <property type="entry name" value="ARGINYL-TRNA SYNTHETASE"/>
    <property type="match status" value="1"/>
</dbReference>
<dbReference type="SMART" id="SM01016">
    <property type="entry name" value="Arg_tRNA_synt_N"/>
    <property type="match status" value="1"/>
</dbReference>
<evidence type="ECO:0000313" key="14">
    <source>
        <dbReference type="EMBL" id="PFG17830.1"/>
    </source>
</evidence>
<comment type="subunit">
    <text evidence="10">Monomer.</text>
</comment>
<comment type="similarity">
    <text evidence="2 10 11">Belongs to the class-I aminoacyl-tRNA synthetase family.</text>
</comment>
<name>A0A2A9CW23_9ACTN</name>